<dbReference type="EMBL" id="BPLQ01001554">
    <property type="protein sequence ID" value="GIX82933.1"/>
    <property type="molecule type" value="Genomic_DNA"/>
</dbReference>
<evidence type="ECO:0000313" key="2">
    <source>
        <dbReference type="Proteomes" id="UP001054837"/>
    </source>
</evidence>
<comment type="caution">
    <text evidence="1">The sequence shown here is derived from an EMBL/GenBank/DDBJ whole genome shotgun (WGS) entry which is preliminary data.</text>
</comment>
<evidence type="ECO:0000313" key="1">
    <source>
        <dbReference type="EMBL" id="GIX82933.1"/>
    </source>
</evidence>
<sequence>MFSEVMDMAKFDRVKRKWKLINIIPIVKHGGGHGWGDMVWLWFGGHGLGVNADCWWRDDQNVSCNHHDLDAFSE</sequence>
<reference evidence="1 2" key="1">
    <citation type="submission" date="2021-06" db="EMBL/GenBank/DDBJ databases">
        <title>Caerostris darwini draft genome.</title>
        <authorList>
            <person name="Kono N."/>
            <person name="Arakawa K."/>
        </authorList>
    </citation>
    <scope>NUCLEOTIDE SEQUENCE [LARGE SCALE GENOMIC DNA]</scope>
</reference>
<dbReference type="AlphaFoldDB" id="A0AAV4NE59"/>
<proteinExistence type="predicted"/>
<gene>
    <name evidence="1" type="ORF">CDAR_209871</name>
</gene>
<organism evidence="1 2">
    <name type="scientific">Caerostris darwini</name>
    <dbReference type="NCBI Taxonomy" id="1538125"/>
    <lineage>
        <taxon>Eukaryota</taxon>
        <taxon>Metazoa</taxon>
        <taxon>Ecdysozoa</taxon>
        <taxon>Arthropoda</taxon>
        <taxon>Chelicerata</taxon>
        <taxon>Arachnida</taxon>
        <taxon>Araneae</taxon>
        <taxon>Araneomorphae</taxon>
        <taxon>Entelegynae</taxon>
        <taxon>Araneoidea</taxon>
        <taxon>Araneidae</taxon>
        <taxon>Caerostris</taxon>
    </lineage>
</organism>
<dbReference type="Proteomes" id="UP001054837">
    <property type="component" value="Unassembled WGS sequence"/>
</dbReference>
<keyword evidence="2" id="KW-1185">Reference proteome</keyword>
<name>A0AAV4NE59_9ARAC</name>
<protein>
    <submittedName>
        <fullName evidence="1">Uncharacterized protein</fullName>
    </submittedName>
</protein>
<accession>A0AAV4NE59</accession>